<evidence type="ECO:0000256" key="4">
    <source>
        <dbReference type="ARBA" id="ARBA00023040"/>
    </source>
</evidence>
<dbReference type="InterPro" id="IPR001828">
    <property type="entry name" value="ANF_lig-bd_rcpt"/>
</dbReference>
<feature type="domain" description="Receptor ligand binding region" evidence="9">
    <location>
        <begin position="1"/>
        <end position="318"/>
    </location>
</feature>
<dbReference type="SUPFAM" id="SSF53822">
    <property type="entry name" value="Periplasmic binding protein-like I"/>
    <property type="match status" value="1"/>
</dbReference>
<gene>
    <name evidence="10" type="ORF">SCF082_LOCUS16458</name>
</gene>
<proteinExistence type="predicted"/>
<keyword evidence="11" id="KW-1185">Reference proteome</keyword>
<dbReference type="PRINTS" id="PR01176">
    <property type="entry name" value="GABABRECEPTR"/>
</dbReference>
<evidence type="ECO:0000256" key="3">
    <source>
        <dbReference type="ARBA" id="ARBA00022989"/>
    </source>
</evidence>
<keyword evidence="6 10" id="KW-0675">Receptor</keyword>
<evidence type="ECO:0000259" key="9">
    <source>
        <dbReference type="Pfam" id="PF01094"/>
    </source>
</evidence>
<dbReference type="InterPro" id="IPR028082">
    <property type="entry name" value="Peripla_BP_I"/>
</dbReference>
<dbReference type="PANTHER" id="PTHR10519">
    <property type="entry name" value="GABA-B RECEPTOR"/>
    <property type="match status" value="1"/>
</dbReference>
<reference evidence="10 11" key="1">
    <citation type="submission" date="2024-02" db="EMBL/GenBank/DDBJ databases">
        <authorList>
            <person name="Chen Y."/>
            <person name="Shah S."/>
            <person name="Dougan E. K."/>
            <person name="Thang M."/>
            <person name="Chan C."/>
        </authorList>
    </citation>
    <scope>NUCLEOTIDE SEQUENCE [LARGE SCALE GENOMIC DNA]</scope>
</reference>
<dbReference type="Pfam" id="PF01094">
    <property type="entry name" value="ANF_receptor"/>
    <property type="match status" value="1"/>
</dbReference>
<comment type="caution">
    <text evidence="10">The sequence shown here is derived from an EMBL/GenBank/DDBJ whole genome shotgun (WGS) entry which is preliminary data.</text>
</comment>
<name>A0ABP0KB86_9DINO</name>
<evidence type="ECO:0000256" key="7">
    <source>
        <dbReference type="ARBA" id="ARBA00023180"/>
    </source>
</evidence>
<keyword evidence="5" id="KW-0472">Membrane</keyword>
<evidence type="ECO:0000256" key="8">
    <source>
        <dbReference type="ARBA" id="ARBA00023224"/>
    </source>
</evidence>
<organism evidence="10 11">
    <name type="scientific">Durusdinium trenchii</name>
    <dbReference type="NCBI Taxonomy" id="1381693"/>
    <lineage>
        <taxon>Eukaryota</taxon>
        <taxon>Sar</taxon>
        <taxon>Alveolata</taxon>
        <taxon>Dinophyceae</taxon>
        <taxon>Suessiales</taxon>
        <taxon>Symbiodiniaceae</taxon>
        <taxon>Durusdinium</taxon>
    </lineage>
</organism>
<keyword evidence="3" id="KW-1133">Transmembrane helix</keyword>
<dbReference type="InterPro" id="IPR002455">
    <property type="entry name" value="GPCR3_GABA-B"/>
</dbReference>
<evidence type="ECO:0000256" key="6">
    <source>
        <dbReference type="ARBA" id="ARBA00023170"/>
    </source>
</evidence>
<comment type="subcellular location">
    <subcellularLocation>
        <location evidence="1">Membrane</location>
    </subcellularLocation>
</comment>
<dbReference type="PANTHER" id="PTHR10519:SF20">
    <property type="entry name" value="G-PROTEIN COUPLED RECEPTOR 156-RELATED"/>
    <property type="match status" value="1"/>
</dbReference>
<dbReference type="EMBL" id="CAXAMM010010735">
    <property type="protein sequence ID" value="CAK9024072.1"/>
    <property type="molecule type" value="Genomic_DNA"/>
</dbReference>
<evidence type="ECO:0000256" key="2">
    <source>
        <dbReference type="ARBA" id="ARBA00022692"/>
    </source>
</evidence>
<keyword evidence="7" id="KW-0325">Glycoprotein</keyword>
<evidence type="ECO:0000256" key="1">
    <source>
        <dbReference type="ARBA" id="ARBA00004370"/>
    </source>
</evidence>
<keyword evidence="4" id="KW-0297">G-protein coupled receptor</keyword>
<dbReference type="Proteomes" id="UP001642464">
    <property type="component" value="Unassembled WGS sequence"/>
</dbReference>
<keyword evidence="8" id="KW-0807">Transducer</keyword>
<sequence length="338" mass="37905">MAVQDIEDSSFLPGYRLNAHLADSKCSVPEATRAAVAAMTTGVTKHVVLSDSCSAACEAVNDALRHFNVLQVGPGCISVSLSDSERYPYFTRMAPSFRFNVISLYDLFRYLGFHRVGTIYGYRSINNLAKDLFIEMMASDNAAGNYSWTHLYSHRVEFIEDATAAVEKAASKDSRINFVALYEAEGSMLLCQAYKKNLLTPDFNWFVAAGWWNQNYILLNANTANSPCTADELHRASYGIIASDRGPMLNTPQFHSLSGRRLDDLYSEYTNECESFANGNGVCNYQWAGYFYDGMWLIASVLHSFLINQNRSINEFGTEQSVQSLNASRDEQEREREA</sequence>
<dbReference type="Gene3D" id="3.40.50.2300">
    <property type="match status" value="2"/>
</dbReference>
<keyword evidence="2" id="KW-0812">Transmembrane</keyword>
<evidence type="ECO:0000313" key="10">
    <source>
        <dbReference type="EMBL" id="CAK9024072.1"/>
    </source>
</evidence>
<accession>A0ABP0KB86</accession>
<evidence type="ECO:0000313" key="11">
    <source>
        <dbReference type="Proteomes" id="UP001642464"/>
    </source>
</evidence>
<protein>
    <submittedName>
        <fullName evidence="10">Gamma-aminobutyric acid type B receptor subunit 2 (GABA-B receptor 2) (GABA-B-R2) (GABA-BR2) (GABABR2) (Gb2) (G-protein coupled receptor 51) (HG20)</fullName>
    </submittedName>
</protein>
<evidence type="ECO:0000256" key="5">
    <source>
        <dbReference type="ARBA" id="ARBA00023136"/>
    </source>
</evidence>